<feature type="compositionally biased region" description="Low complexity" evidence="1">
    <location>
        <begin position="110"/>
        <end position="129"/>
    </location>
</feature>
<keyword evidence="3" id="KW-1185">Reference proteome</keyword>
<feature type="compositionally biased region" description="Basic and acidic residues" evidence="1">
    <location>
        <begin position="134"/>
        <end position="146"/>
    </location>
</feature>
<evidence type="ECO:0000313" key="2">
    <source>
        <dbReference type="EMBL" id="GCE02195.1"/>
    </source>
</evidence>
<feature type="compositionally biased region" description="Basic and acidic residues" evidence="1">
    <location>
        <begin position="316"/>
        <end position="335"/>
    </location>
</feature>
<protein>
    <submittedName>
        <fullName evidence="2">Uncharacterized protein</fullName>
    </submittedName>
</protein>
<gene>
    <name evidence="2" type="ORF">EHYA_09972</name>
</gene>
<feature type="region of interest" description="Disordered" evidence="1">
    <location>
        <begin position="89"/>
        <end position="173"/>
    </location>
</feature>
<feature type="region of interest" description="Disordered" evidence="1">
    <location>
        <begin position="359"/>
        <end position="385"/>
    </location>
</feature>
<feature type="compositionally biased region" description="Polar residues" evidence="1">
    <location>
        <begin position="258"/>
        <end position="276"/>
    </location>
</feature>
<accession>A0A401Z5S3</accession>
<dbReference type="AlphaFoldDB" id="A0A401Z5S3"/>
<dbReference type="EMBL" id="BIFH01000059">
    <property type="protein sequence ID" value="GCE02195.1"/>
    <property type="molecule type" value="Genomic_DNA"/>
</dbReference>
<evidence type="ECO:0000313" key="3">
    <source>
        <dbReference type="Proteomes" id="UP000286931"/>
    </source>
</evidence>
<comment type="caution">
    <text evidence="2">The sequence shown here is derived from an EMBL/GenBank/DDBJ whole genome shotgun (WGS) entry which is preliminary data.</text>
</comment>
<proteinExistence type="predicted"/>
<evidence type="ECO:0000256" key="1">
    <source>
        <dbReference type="SAM" id="MobiDB-lite"/>
    </source>
</evidence>
<name>A0A401Z5S3_9ACTN</name>
<feature type="compositionally biased region" description="Basic residues" evidence="1">
    <location>
        <begin position="98"/>
        <end position="109"/>
    </location>
</feature>
<organism evidence="2 3">
    <name type="scientific">Embleya hyalina</name>
    <dbReference type="NCBI Taxonomy" id="516124"/>
    <lineage>
        <taxon>Bacteria</taxon>
        <taxon>Bacillati</taxon>
        <taxon>Actinomycetota</taxon>
        <taxon>Actinomycetes</taxon>
        <taxon>Kitasatosporales</taxon>
        <taxon>Streptomycetaceae</taxon>
        <taxon>Embleya</taxon>
    </lineage>
</organism>
<sequence length="426" mass="45447">MRVSARVAARIAARVAGGVSAARSGCVGDRGGRDGSSPGRSGGRPGFDYTPVGSDPARATRRVAAPVPHVRSRVRSFTGRAIITCRRLVPVPSPSRPSPHRSHARRCSGSRRPGAGPVPGSVGWVGPVGRCRRWPGDRAHADRDGPVRPGRGRPLSRTSPAPRRADALPGPVYEPGGPVVGAVRLTSAETVAVVVAAGCARIATQVMSRPGWAERLHVPAEAIDDAIDHAAHPDPVLEHLLGPRPLDRGRRKPGAAAVTTTEPTSTGRRPGSSNCGRRTTTRPHRRPAPTTPGGHAALERGLHPTRPADTVSSASDHARTSPARRRESGQRDRTGRAGVARRAHIVEFDRLDVPAVIADASGGHPNRDGRRLRTAHRTGPRSGDGYMYRMERVHRPVVVDRVRQIVPEFDVGVTLRQLRYRVISEG</sequence>
<feature type="region of interest" description="Disordered" evidence="1">
    <location>
        <begin position="21"/>
        <end position="66"/>
    </location>
</feature>
<feature type="region of interest" description="Disordered" evidence="1">
    <location>
        <begin position="236"/>
        <end position="340"/>
    </location>
</feature>
<reference evidence="2 3" key="1">
    <citation type="submission" date="2018-12" db="EMBL/GenBank/DDBJ databases">
        <title>Draft genome sequence of Embleya hyalina NBRC 13850T.</title>
        <authorList>
            <person name="Komaki H."/>
            <person name="Hosoyama A."/>
            <person name="Kimura A."/>
            <person name="Ichikawa N."/>
            <person name="Tamura T."/>
        </authorList>
    </citation>
    <scope>NUCLEOTIDE SEQUENCE [LARGE SCALE GENOMIC DNA]</scope>
    <source>
        <strain evidence="2 3">NBRC 13850</strain>
    </source>
</reference>
<dbReference type="Proteomes" id="UP000286931">
    <property type="component" value="Unassembled WGS sequence"/>
</dbReference>